<comment type="caution">
    <text evidence="3">The sequence shown here is derived from an EMBL/GenBank/DDBJ whole genome shotgun (WGS) entry which is preliminary data.</text>
</comment>
<name>A0A099P1N9_PICKU</name>
<keyword evidence="2" id="KW-0472">Membrane</keyword>
<evidence type="ECO:0000313" key="7">
    <source>
        <dbReference type="Proteomes" id="UP000189274"/>
    </source>
</evidence>
<feature type="region of interest" description="Disordered" evidence="1">
    <location>
        <begin position="85"/>
        <end position="129"/>
    </location>
</feature>
<dbReference type="Proteomes" id="UP000029867">
    <property type="component" value="Unassembled WGS sequence"/>
</dbReference>
<dbReference type="EMBL" id="NHMM01000004">
    <property type="protein sequence ID" value="OUT21810.1"/>
    <property type="molecule type" value="Genomic_DNA"/>
</dbReference>
<evidence type="ECO:0000313" key="5">
    <source>
        <dbReference type="EMBL" id="OUT21810.1"/>
    </source>
</evidence>
<dbReference type="GO" id="GO:0070072">
    <property type="term" value="P:vacuolar proton-transporting V-type ATPase complex assembly"/>
    <property type="evidence" value="ECO:0007669"/>
    <property type="project" value="InterPro"/>
</dbReference>
<evidence type="ECO:0000313" key="8">
    <source>
        <dbReference type="Proteomes" id="UP000195871"/>
    </source>
</evidence>
<evidence type="ECO:0000313" key="4">
    <source>
        <dbReference type="EMBL" id="ONH72440.1"/>
    </source>
</evidence>
<dbReference type="Pfam" id="PF08636">
    <property type="entry name" value="Pkr1"/>
    <property type="match status" value="1"/>
</dbReference>
<dbReference type="Proteomes" id="UP000189274">
    <property type="component" value="Unassembled WGS sequence"/>
</dbReference>
<feature type="compositionally biased region" description="Polar residues" evidence="1">
    <location>
        <begin position="118"/>
        <end position="129"/>
    </location>
</feature>
<evidence type="ECO:0000256" key="2">
    <source>
        <dbReference type="SAM" id="Phobius"/>
    </source>
</evidence>
<dbReference type="GO" id="GO:0005789">
    <property type="term" value="C:endoplasmic reticulum membrane"/>
    <property type="evidence" value="ECO:0007669"/>
    <property type="project" value="TreeGrafter"/>
</dbReference>
<dbReference type="Proteomes" id="UP000195871">
    <property type="component" value="Unassembled WGS sequence"/>
</dbReference>
<evidence type="ECO:0000313" key="6">
    <source>
        <dbReference type="Proteomes" id="UP000029867"/>
    </source>
</evidence>
<protein>
    <submittedName>
        <fullName evidence="4">V-type ATPase assembly factor PKR1</fullName>
    </submittedName>
</protein>
<evidence type="ECO:0000313" key="3">
    <source>
        <dbReference type="EMBL" id="KGK38913.1"/>
    </source>
</evidence>
<dbReference type="eggNOG" id="ENOG502S6V3">
    <property type="taxonomic scope" value="Eukaryota"/>
</dbReference>
<feature type="compositionally biased region" description="Low complexity" evidence="1">
    <location>
        <begin position="89"/>
        <end position="108"/>
    </location>
</feature>
<dbReference type="AlphaFoldDB" id="A0A099P1N9"/>
<reference evidence="3" key="2">
    <citation type="submission" date="2014-08" db="EMBL/GenBank/DDBJ databases">
        <title>Exploiting Issatchenkia orientalis SD108 for Succinic Acid Production.</title>
        <authorList>
            <person name="Xiao H."/>
            <person name="Shao Z."/>
            <person name="Jiang Y."/>
            <person name="Dole S."/>
            <person name="Zhao H."/>
        </authorList>
    </citation>
    <scope>NUCLEOTIDE SEQUENCE [LARGE SCALE GENOMIC DNA]</scope>
    <source>
        <strain evidence="3">SD108</strain>
    </source>
</reference>
<accession>A0A099P1N9</accession>
<proteinExistence type="predicted"/>
<keyword evidence="2" id="KW-0812">Transmembrane</keyword>
<gene>
    <name evidence="4" type="ORF">BOH78_3777</name>
    <name evidence="5" type="ORF">CAS74_002789</name>
    <name evidence="3" type="ORF">JL09_g1961</name>
</gene>
<dbReference type="VEuPathDB" id="FungiDB:C5L36_0E04500"/>
<reference evidence="6" key="1">
    <citation type="journal article" date="2014" name="Microb. Cell Fact.">
        <title>Exploiting Issatchenkia orientalis SD108 for succinic acid production.</title>
        <authorList>
            <person name="Xiao H."/>
            <person name="Shao Z."/>
            <person name="Jiang Y."/>
            <person name="Dole S."/>
            <person name="Zhao H."/>
        </authorList>
    </citation>
    <scope>NUCLEOTIDE SEQUENCE [LARGE SCALE GENOMIC DNA]</scope>
    <source>
        <strain evidence="6">SD108</strain>
    </source>
</reference>
<feature type="transmembrane region" description="Helical" evidence="2">
    <location>
        <begin position="47"/>
        <end position="67"/>
    </location>
</feature>
<dbReference type="PANTHER" id="PTHR28251">
    <property type="entry name" value="V-TYPE ATPASE ASSEMBLY FACTOR PKR1"/>
    <property type="match status" value="1"/>
</dbReference>
<sequence>MSNFLVRLWDAIFLPGTNRELEQATHASFVLLTLSLVWMLYTSRSIHFFNLLVISLCLWAAVAWFLTELKKEKAKLKSNGELLAEQEETSLSSSSPSSPSSQTPADSAESAAIPPSKGKTTGASANFKD</sequence>
<dbReference type="EMBL" id="MQVM01000021">
    <property type="protein sequence ID" value="ONH72440.1"/>
    <property type="molecule type" value="Genomic_DNA"/>
</dbReference>
<organism evidence="3 6">
    <name type="scientific">Pichia kudriavzevii</name>
    <name type="common">Yeast</name>
    <name type="synonym">Issatchenkia orientalis</name>
    <dbReference type="NCBI Taxonomy" id="4909"/>
    <lineage>
        <taxon>Eukaryota</taxon>
        <taxon>Fungi</taxon>
        <taxon>Dikarya</taxon>
        <taxon>Ascomycota</taxon>
        <taxon>Saccharomycotina</taxon>
        <taxon>Pichiomycetes</taxon>
        <taxon>Pichiales</taxon>
        <taxon>Pichiaceae</taxon>
        <taxon>Pichia</taxon>
    </lineage>
</organism>
<dbReference type="PANTHER" id="PTHR28251:SF1">
    <property type="entry name" value="V-TYPE ATPASE ASSEMBLY FACTOR PKR1"/>
    <property type="match status" value="1"/>
</dbReference>
<evidence type="ECO:0000256" key="1">
    <source>
        <dbReference type="SAM" id="MobiDB-lite"/>
    </source>
</evidence>
<dbReference type="InterPro" id="IPR013945">
    <property type="entry name" value="Pkr1"/>
</dbReference>
<reference evidence="4" key="4">
    <citation type="submission" date="2017-01" db="EMBL/GenBank/DDBJ databases">
        <authorList>
            <person name="Mah S.A."/>
            <person name="Swanson W.J."/>
            <person name="Moy G.W."/>
            <person name="Vacquier V.D."/>
        </authorList>
    </citation>
    <scope>NUCLEOTIDE SEQUENCE [LARGE SCALE GENOMIC DNA]</scope>
    <source>
        <strain evidence="4">129</strain>
    </source>
</reference>
<keyword evidence="2" id="KW-1133">Transmembrane helix</keyword>
<dbReference type="EMBL" id="JQFK01000014">
    <property type="protein sequence ID" value="KGK38913.1"/>
    <property type="molecule type" value="Genomic_DNA"/>
</dbReference>
<reference evidence="5 8" key="5">
    <citation type="submission" date="2017-05" db="EMBL/GenBank/DDBJ databases">
        <title>The Genome Sequence of Candida krusei Ckrusei653.</title>
        <authorList>
            <person name="Cuomo C."/>
            <person name="Forche A."/>
            <person name="Young S."/>
            <person name="Abouelleil A."/>
            <person name="Cao P."/>
            <person name="Chapman S."/>
            <person name="Cusick C."/>
            <person name="Shea T."/>
            <person name="Nusbaum C."/>
            <person name="Birren B."/>
        </authorList>
    </citation>
    <scope>NUCLEOTIDE SEQUENCE [LARGE SCALE GENOMIC DNA]</scope>
    <source>
        <strain evidence="5 8">Ckrusei653</strain>
    </source>
</reference>
<dbReference type="HOGENOM" id="CLU_068499_1_0_1"/>
<reference evidence="7" key="3">
    <citation type="journal article" date="2017" name="Genome Announc.">
        <title>Genome sequences of Cyberlindnera fabianii 65, Pichia kudriavzevii 129, and Saccharomyces cerevisiae 131 isolated from fermented masau fruits in Zimbabwe.</title>
        <authorList>
            <person name="van Rijswijck I.M.H."/>
            <person name="Derks M.F.L."/>
            <person name="Abee T."/>
            <person name="de Ridder D."/>
            <person name="Smid E.J."/>
        </authorList>
    </citation>
    <scope>NUCLEOTIDE SEQUENCE [LARGE SCALE GENOMIC DNA]</scope>
    <source>
        <strain evidence="7">129</strain>
    </source>
</reference>
<feature type="transmembrane region" description="Helical" evidence="2">
    <location>
        <begin position="21"/>
        <end position="41"/>
    </location>
</feature>